<dbReference type="InterPro" id="IPR010982">
    <property type="entry name" value="Lambda_DNA-bd_dom_sf"/>
</dbReference>
<dbReference type="Gene3D" id="1.10.260.40">
    <property type="entry name" value="lambda repressor-like DNA-binding domains"/>
    <property type="match status" value="1"/>
</dbReference>
<evidence type="ECO:0000259" key="1">
    <source>
        <dbReference type="Pfam" id="PF13443"/>
    </source>
</evidence>
<reference evidence="2 3" key="1">
    <citation type="submission" date="2011-03" db="EMBL/GenBank/DDBJ databases">
        <title>The Genome Sequence of Gemella haemolysans M341.</title>
        <authorList>
            <consortium name="The Broad Institute Genome Sequencing Platform"/>
            <consortium name="The Broad Institute Genome Sequencing Center for Infectious Disease"/>
            <person name="Earl A."/>
            <person name="Ward D."/>
            <person name="Feldgarden M."/>
            <person name="Gevers D."/>
            <person name="Sibley C.D."/>
            <person name="Field T.R."/>
            <person name="Grinwis M."/>
            <person name="Eshaghurshan C.S."/>
            <person name="Surette M.G."/>
            <person name="Young S.K."/>
            <person name="Zeng Q."/>
            <person name="Gargeya S."/>
            <person name="Fitzgerald M."/>
            <person name="Haas B."/>
            <person name="Abouelleil A."/>
            <person name="Alvarado L."/>
            <person name="Arachchi H.M."/>
            <person name="Berlin A."/>
            <person name="Brown A."/>
            <person name="Chapman S.B."/>
            <person name="Chen Z."/>
            <person name="Dunbar C."/>
            <person name="Freedman E."/>
            <person name="Gearin G."/>
            <person name="Gellesch M."/>
            <person name="Goldberg J."/>
            <person name="Griggs A."/>
            <person name="Gujja S."/>
            <person name="Heilman E.R."/>
            <person name="Heiman D."/>
            <person name="Howarth C."/>
            <person name="Larson L."/>
            <person name="Lui A."/>
            <person name="MacDonald P.J.P."/>
            <person name="Mehta T."/>
            <person name="Montmayeur A."/>
            <person name="Murphy C."/>
            <person name="Neiman D."/>
            <person name="Pearson M."/>
            <person name="Priest M."/>
            <person name="Roberts A."/>
            <person name="Saif S."/>
            <person name="Shea T."/>
            <person name="Shenoy N."/>
            <person name="Sisk P."/>
            <person name="Stolte C."/>
            <person name="Sykes S."/>
            <person name="White J."/>
            <person name="Yandava C."/>
            <person name="Wortman J."/>
            <person name="Nusbaum C."/>
            <person name="Birren B."/>
        </authorList>
    </citation>
    <scope>NUCLEOTIDE SEQUENCE [LARGE SCALE GENOMIC DNA]</scope>
    <source>
        <strain evidence="2 3">M341</strain>
    </source>
</reference>
<name>A0AA87AXJ7_9BACL</name>
<accession>A0AA87AXJ7</accession>
<dbReference type="EMBL" id="ACRO01000047">
    <property type="protein sequence ID" value="EGF86053.1"/>
    <property type="molecule type" value="Genomic_DNA"/>
</dbReference>
<sequence>MVKKMARFNVSEVNKRTKLDYFKKLMITEMFNKSISVSELAKLSGVPSSKIQGFKYTQTSILKFDEIVKVATALNIDLNVLKGV</sequence>
<evidence type="ECO:0000313" key="3">
    <source>
        <dbReference type="Proteomes" id="UP000004773"/>
    </source>
</evidence>
<gene>
    <name evidence="2" type="ORF">HMPREF0428_01855</name>
</gene>
<organism evidence="2 3">
    <name type="scientific">Gemella haemolysans M341</name>
    <dbReference type="NCBI Taxonomy" id="562981"/>
    <lineage>
        <taxon>Bacteria</taxon>
        <taxon>Bacillati</taxon>
        <taxon>Bacillota</taxon>
        <taxon>Bacilli</taxon>
        <taxon>Bacillales</taxon>
        <taxon>Gemellaceae</taxon>
        <taxon>Gemella</taxon>
    </lineage>
</organism>
<dbReference type="Proteomes" id="UP000004773">
    <property type="component" value="Unassembled WGS sequence"/>
</dbReference>
<comment type="caution">
    <text evidence="2">The sequence shown here is derived from an EMBL/GenBank/DDBJ whole genome shotgun (WGS) entry which is preliminary data.</text>
</comment>
<feature type="domain" description="HTH cro/C1-type" evidence="1">
    <location>
        <begin position="32"/>
        <end position="78"/>
    </location>
</feature>
<proteinExistence type="predicted"/>
<dbReference type="Pfam" id="PF13443">
    <property type="entry name" value="HTH_26"/>
    <property type="match status" value="1"/>
</dbReference>
<dbReference type="InterPro" id="IPR001387">
    <property type="entry name" value="Cro/C1-type_HTH"/>
</dbReference>
<dbReference type="GO" id="GO:0003677">
    <property type="term" value="F:DNA binding"/>
    <property type="evidence" value="ECO:0007669"/>
    <property type="project" value="InterPro"/>
</dbReference>
<evidence type="ECO:0000313" key="2">
    <source>
        <dbReference type="EMBL" id="EGF86053.1"/>
    </source>
</evidence>
<dbReference type="SUPFAM" id="SSF47413">
    <property type="entry name" value="lambda repressor-like DNA-binding domains"/>
    <property type="match status" value="1"/>
</dbReference>
<dbReference type="AlphaFoldDB" id="A0AA87AXJ7"/>
<protein>
    <recommendedName>
        <fullName evidence="1">HTH cro/C1-type domain-containing protein</fullName>
    </recommendedName>
</protein>